<sequence>MPARKTVTSPGLPPEQVMIGLFPAPAILPVLLRYDVCMRLTAAPGLLSGSRGNAGTGGNDV</sequence>
<accession>A0A511XLP2</accession>
<evidence type="ECO:0000313" key="2">
    <source>
        <dbReference type="Proteomes" id="UP000321746"/>
    </source>
</evidence>
<evidence type="ECO:0000313" key="1">
    <source>
        <dbReference type="EMBL" id="GEN63863.1"/>
    </source>
</evidence>
<reference evidence="1 2" key="1">
    <citation type="submission" date="2019-07" db="EMBL/GenBank/DDBJ databases">
        <title>Whole genome shotgun sequence of Acetobacter oeni NBRC 105207.</title>
        <authorList>
            <person name="Hosoyama A."/>
            <person name="Uohara A."/>
            <person name="Ohji S."/>
            <person name="Ichikawa N."/>
        </authorList>
    </citation>
    <scope>NUCLEOTIDE SEQUENCE [LARGE SCALE GENOMIC DNA]</scope>
    <source>
        <strain evidence="1 2">NBRC 105207</strain>
    </source>
</reference>
<proteinExistence type="predicted"/>
<gene>
    <name evidence="1" type="ORF">AOE01nite_20870</name>
</gene>
<dbReference type="AlphaFoldDB" id="A0A511XLP2"/>
<name>A0A511XLP2_9PROT</name>
<dbReference type="Proteomes" id="UP000321746">
    <property type="component" value="Unassembled WGS sequence"/>
</dbReference>
<keyword evidence="2" id="KW-1185">Reference proteome</keyword>
<comment type="caution">
    <text evidence="1">The sequence shown here is derived from an EMBL/GenBank/DDBJ whole genome shotgun (WGS) entry which is preliminary data.</text>
</comment>
<organism evidence="1 2">
    <name type="scientific">Acetobacter oeni</name>
    <dbReference type="NCBI Taxonomy" id="304077"/>
    <lineage>
        <taxon>Bacteria</taxon>
        <taxon>Pseudomonadati</taxon>
        <taxon>Pseudomonadota</taxon>
        <taxon>Alphaproteobacteria</taxon>
        <taxon>Acetobacterales</taxon>
        <taxon>Acetobacteraceae</taxon>
        <taxon>Acetobacter</taxon>
    </lineage>
</organism>
<protein>
    <submittedName>
        <fullName evidence="1">Uncharacterized protein</fullName>
    </submittedName>
</protein>
<dbReference type="EMBL" id="BJYG01000027">
    <property type="protein sequence ID" value="GEN63863.1"/>
    <property type="molecule type" value="Genomic_DNA"/>
</dbReference>